<keyword evidence="4" id="KW-0963">Cytoplasm</keyword>
<dbReference type="Gene3D" id="3.30.990.10">
    <property type="entry name" value="Formiminotransferase, N-terminal subdomain"/>
    <property type="match status" value="1"/>
</dbReference>
<name>A0A1F5F565_9BACT</name>
<dbReference type="GO" id="GO:0030409">
    <property type="term" value="F:glutamate formimidoyltransferase activity"/>
    <property type="evidence" value="ECO:0007669"/>
    <property type="project" value="UniProtKB-EC"/>
</dbReference>
<dbReference type="EMBL" id="MFAF01000094">
    <property type="protein sequence ID" value="OGD74759.1"/>
    <property type="molecule type" value="Genomic_DNA"/>
</dbReference>
<evidence type="ECO:0000256" key="5">
    <source>
        <dbReference type="ARBA" id="ARBA00022679"/>
    </source>
</evidence>
<dbReference type="InterPro" id="IPR051623">
    <property type="entry name" value="FTCD"/>
</dbReference>
<dbReference type="InterPro" id="IPR037070">
    <property type="entry name" value="Formiminotransferase_C_sf"/>
</dbReference>
<comment type="caution">
    <text evidence="10">The sequence shown here is derived from an EMBL/GenBank/DDBJ whole genome shotgun (WGS) entry which is preliminary data.</text>
</comment>
<keyword evidence="6" id="KW-0369">Histidine metabolism</keyword>
<evidence type="ECO:0000256" key="2">
    <source>
        <dbReference type="ARBA" id="ARBA00005082"/>
    </source>
</evidence>
<dbReference type="GO" id="GO:0005542">
    <property type="term" value="F:folic acid binding"/>
    <property type="evidence" value="ECO:0007669"/>
    <property type="project" value="UniProtKB-KW"/>
</dbReference>
<dbReference type="Proteomes" id="UP000177187">
    <property type="component" value="Unassembled WGS sequence"/>
</dbReference>
<dbReference type="Pfam" id="PF02971">
    <property type="entry name" value="FTCD"/>
    <property type="match status" value="1"/>
</dbReference>
<dbReference type="InterPro" id="IPR022384">
    <property type="entry name" value="FormiminoTrfase_cat_dom_sf"/>
</dbReference>
<dbReference type="Gene3D" id="3.30.70.670">
    <property type="entry name" value="Formiminotransferase, C-terminal subdomain"/>
    <property type="match status" value="1"/>
</dbReference>
<dbReference type="PANTHER" id="PTHR12234:SF8">
    <property type="entry name" value="FORMIMINOTRANSFERASE-CYCLODEAMINASE"/>
    <property type="match status" value="1"/>
</dbReference>
<comment type="pathway">
    <text evidence="2">Amino-acid degradation; L-histidine degradation into L-glutamate; L-glutamate from N-formimidoyl-L-glutamate (transferase route): step 1/1.</text>
</comment>
<dbReference type="GO" id="GO:0005737">
    <property type="term" value="C:cytoplasm"/>
    <property type="evidence" value="ECO:0007669"/>
    <property type="project" value="UniProtKB-SubCell"/>
</dbReference>
<dbReference type="SUPFAM" id="SSF55116">
    <property type="entry name" value="Formiminotransferase domain of formiminotransferase-cyclodeaminase"/>
    <property type="match status" value="3"/>
</dbReference>
<dbReference type="STRING" id="1817816.A2Y64_07025"/>
<evidence type="ECO:0000256" key="6">
    <source>
        <dbReference type="ARBA" id="ARBA00022808"/>
    </source>
</evidence>
<gene>
    <name evidence="10" type="ORF">A2Y64_07025</name>
</gene>
<accession>A0A1F5F565</accession>
<proteinExistence type="predicted"/>
<feature type="domain" description="Formiminotransferase C-terminal subdomain" evidence="8">
    <location>
        <begin position="181"/>
        <end position="322"/>
    </location>
</feature>
<dbReference type="NCBIfam" id="TIGR02024">
    <property type="entry name" value="FtcD"/>
    <property type="match status" value="1"/>
</dbReference>
<dbReference type="InterPro" id="IPR004227">
    <property type="entry name" value="Formiminotransferase_cat"/>
</dbReference>
<comment type="subcellular location">
    <subcellularLocation>
        <location evidence="1">Cytoplasm</location>
    </subcellularLocation>
</comment>
<evidence type="ECO:0000259" key="9">
    <source>
        <dbReference type="SMART" id="SM01222"/>
    </source>
</evidence>
<dbReference type="GO" id="GO:0019556">
    <property type="term" value="P:L-histidine catabolic process to glutamate and formamide"/>
    <property type="evidence" value="ECO:0007669"/>
    <property type="project" value="UniProtKB-UniPathway"/>
</dbReference>
<feature type="domain" description="Formiminotransferase N-terminal subdomain" evidence="9">
    <location>
        <begin position="3"/>
        <end position="180"/>
    </location>
</feature>
<evidence type="ECO:0000259" key="8">
    <source>
        <dbReference type="SMART" id="SM01221"/>
    </source>
</evidence>
<keyword evidence="7" id="KW-0290">Folate-binding</keyword>
<dbReference type="InterPro" id="IPR013802">
    <property type="entry name" value="Formiminotransferase_C"/>
</dbReference>
<evidence type="ECO:0000313" key="11">
    <source>
        <dbReference type="Proteomes" id="UP000177187"/>
    </source>
</evidence>
<dbReference type="AlphaFoldDB" id="A0A1F5F565"/>
<evidence type="ECO:0000256" key="1">
    <source>
        <dbReference type="ARBA" id="ARBA00004496"/>
    </source>
</evidence>
<dbReference type="EC" id="2.1.2.5" evidence="3"/>
<dbReference type="GO" id="GO:0019557">
    <property type="term" value="P:L-histidine catabolic process to glutamate and formate"/>
    <property type="evidence" value="ECO:0007669"/>
    <property type="project" value="UniProtKB-UniPathway"/>
</dbReference>
<keyword evidence="5 10" id="KW-0808">Transferase</keyword>
<dbReference type="UniPathway" id="UPA00379">
    <property type="reaction ID" value="UER00555"/>
</dbReference>
<evidence type="ECO:0000256" key="4">
    <source>
        <dbReference type="ARBA" id="ARBA00022490"/>
    </source>
</evidence>
<reference evidence="10 11" key="1">
    <citation type="journal article" date="2016" name="Nat. Commun.">
        <title>Thousands of microbial genomes shed light on interconnected biogeochemical processes in an aquifer system.</title>
        <authorList>
            <person name="Anantharaman K."/>
            <person name="Brown C.T."/>
            <person name="Hug L.A."/>
            <person name="Sharon I."/>
            <person name="Castelle C.J."/>
            <person name="Probst A.J."/>
            <person name="Thomas B.C."/>
            <person name="Singh A."/>
            <person name="Wilkins M.J."/>
            <person name="Karaoz U."/>
            <person name="Brodie E.L."/>
            <person name="Williams K.H."/>
            <person name="Hubbard S.S."/>
            <person name="Banfield J.F."/>
        </authorList>
    </citation>
    <scope>NUCLEOTIDE SEQUENCE [LARGE SCALE GENOMIC DNA]</scope>
</reference>
<dbReference type="InterPro" id="IPR037064">
    <property type="entry name" value="Formiminotransferase_N_sf"/>
</dbReference>
<dbReference type="InterPro" id="IPR012886">
    <property type="entry name" value="Formiminotransferase_N"/>
</dbReference>
<evidence type="ECO:0000313" key="10">
    <source>
        <dbReference type="EMBL" id="OGD74759.1"/>
    </source>
</evidence>
<protein>
    <recommendedName>
        <fullName evidence="3">glutamate formimidoyltransferase</fullName>
        <ecNumber evidence="3">2.1.2.5</ecNumber>
    </recommendedName>
</protein>
<evidence type="ECO:0000256" key="7">
    <source>
        <dbReference type="ARBA" id="ARBA00022954"/>
    </source>
</evidence>
<dbReference type="SMART" id="SM01222">
    <property type="entry name" value="FTCD_N"/>
    <property type="match status" value="1"/>
</dbReference>
<sequence>MAALIEWVPNISEGRRGDVVKACVEPLKSIEGVKLLDSSSDPDHNRSVITCVGGPKGLKEATLALYARAVELIDMNQHSGEHSRIGAVDVSPYVPVRDVKMSDCDDLAKECALAVAEKFDLPVYLYRESATAPHRQSQSDIRKGEYEGLAEKMRDPMWKPDFGPDSPHPTAGATIMGARPFLIAFNVNLGTTDVGIGKRIAKAIRGSSGGFINIQGAGFYLEDHEEGPVSVKSYDERGAMVTHRGSFARKTGMVQISMNFLDYTKTPLFRVVETIRREAARYGVPIVQTELVGLAPADAFLDSAKWYMQVDNLKNAQIIDFQI</sequence>
<organism evidence="10 11">
    <name type="scientific">Candidatus Coatesbacteria bacterium RBG_13_66_14</name>
    <dbReference type="NCBI Taxonomy" id="1817816"/>
    <lineage>
        <taxon>Bacteria</taxon>
        <taxon>Candidatus Coatesiibacteriota</taxon>
    </lineage>
</organism>
<dbReference type="Pfam" id="PF07837">
    <property type="entry name" value="FTCD_N"/>
    <property type="match status" value="1"/>
</dbReference>
<dbReference type="PANTHER" id="PTHR12234">
    <property type="entry name" value="FORMIMINOTRANSFERASE-CYCLODEAMINASE"/>
    <property type="match status" value="1"/>
</dbReference>
<evidence type="ECO:0000256" key="3">
    <source>
        <dbReference type="ARBA" id="ARBA00012252"/>
    </source>
</evidence>
<dbReference type="SMART" id="SM01221">
    <property type="entry name" value="FTCD"/>
    <property type="match status" value="1"/>
</dbReference>